<dbReference type="SUPFAM" id="SSF55785">
    <property type="entry name" value="PYP-like sensor domain (PAS domain)"/>
    <property type="match status" value="1"/>
</dbReference>
<dbReference type="SUPFAM" id="SSF47384">
    <property type="entry name" value="Homodimeric domain of signal transducing histidine kinase"/>
    <property type="match status" value="1"/>
</dbReference>
<dbReference type="PRINTS" id="PR00344">
    <property type="entry name" value="BCTRLSENSOR"/>
</dbReference>
<evidence type="ECO:0000256" key="8">
    <source>
        <dbReference type="ARBA" id="ARBA00023012"/>
    </source>
</evidence>
<dbReference type="Gene3D" id="1.10.287.130">
    <property type="match status" value="1"/>
</dbReference>
<dbReference type="EC" id="2.7.13.3" evidence="2"/>
<dbReference type="AlphaFoldDB" id="A0A517DQ33"/>
<protein>
    <recommendedName>
        <fullName evidence="2">histidine kinase</fullName>
        <ecNumber evidence="2">2.7.13.3</ecNumber>
    </recommendedName>
</protein>
<comment type="catalytic activity">
    <reaction evidence="1">
        <text>ATP + protein L-histidine = ADP + protein N-phospho-L-histidine.</text>
        <dbReference type="EC" id="2.7.13.3"/>
    </reaction>
</comment>
<dbReference type="Pfam" id="PF02518">
    <property type="entry name" value="HATPase_c"/>
    <property type="match status" value="1"/>
</dbReference>
<proteinExistence type="predicted"/>
<dbReference type="InterPro" id="IPR001610">
    <property type="entry name" value="PAC"/>
</dbReference>
<feature type="domain" description="PAC" evidence="12">
    <location>
        <begin position="279"/>
        <end position="331"/>
    </location>
</feature>
<dbReference type="PANTHER" id="PTHR43065:SF46">
    <property type="entry name" value="C4-DICARBOXYLATE TRANSPORT SENSOR PROTEIN DCTB"/>
    <property type="match status" value="1"/>
</dbReference>
<evidence type="ECO:0000256" key="7">
    <source>
        <dbReference type="ARBA" id="ARBA00022840"/>
    </source>
</evidence>
<dbReference type="CDD" id="cd00082">
    <property type="entry name" value="HisKA"/>
    <property type="match status" value="1"/>
</dbReference>
<evidence type="ECO:0000259" key="11">
    <source>
        <dbReference type="PROSITE" id="PS50112"/>
    </source>
</evidence>
<accession>A0A517DQ33</accession>
<feature type="transmembrane region" description="Helical" evidence="9">
    <location>
        <begin position="91"/>
        <end position="111"/>
    </location>
</feature>
<keyword evidence="8" id="KW-0902">Two-component regulatory system</keyword>
<feature type="domain" description="PAS" evidence="11">
    <location>
        <begin position="205"/>
        <end position="272"/>
    </location>
</feature>
<dbReference type="InterPro" id="IPR003661">
    <property type="entry name" value="HisK_dim/P_dom"/>
</dbReference>
<feature type="transmembrane region" description="Helical" evidence="9">
    <location>
        <begin position="60"/>
        <end position="79"/>
    </location>
</feature>
<dbReference type="GO" id="GO:0005524">
    <property type="term" value="F:ATP binding"/>
    <property type="evidence" value="ECO:0007669"/>
    <property type="project" value="UniProtKB-KW"/>
</dbReference>
<dbReference type="CDD" id="cd00130">
    <property type="entry name" value="PAS"/>
    <property type="match status" value="1"/>
</dbReference>
<dbReference type="InterPro" id="IPR013655">
    <property type="entry name" value="PAS_fold_3"/>
</dbReference>
<keyword evidence="4 13" id="KW-0808">Transferase</keyword>
<dbReference type="PANTHER" id="PTHR43065">
    <property type="entry name" value="SENSOR HISTIDINE KINASE"/>
    <property type="match status" value="1"/>
</dbReference>
<dbReference type="SMART" id="SM00388">
    <property type="entry name" value="HisKA"/>
    <property type="match status" value="1"/>
</dbReference>
<sequence>MSMDAALTTNIIASTLMVLTYAYLYIQYKHSYLVKWLTAWIIHEVRIIFLEKAFIDQSSLYLGIMYGVLVFAHCLLLTAGTMELAGKKFSVIWLSGCILVLFFSVIGRLMGLPTEAYLLPGAIYIAFAYASTARAVSQINNGLGVWLTAGGFFLLGIHALDMPFLFQIRWFAPWGYLMDALLRSTVAIGIVLIYFEKLRVELAEKEKYYRLLADNATDVIYRYQLIRPVGFEYISPSVKKLTGYDPAEIKTLRNVMRIIHPADRGNFKKLIKPPIGLNDFTTLRVVHKNGDILWVEPKQNVIANSDGQPLAIEGIMRDITKRVLLEQDVARLDRLNIVGQMAANLAHEVRNPLTTVRGYLQLFGNKREFQHYKEQFTLLLDELDRTNHIITEYLALSKNKSIEMKKCNLNEIILTIHPLIKADAVSFNIETVLELGKIPNLYLDDKEIKQLILNFTRNAIEAMPSGGKLTITTTIDSKGTILSVADQGPGIPQQVLENLGKPFLTTKATGTGLGMAICYRIAHRHNAKLDINTGPAGTTINIRFETIN</sequence>
<dbReference type="PROSITE" id="PS50112">
    <property type="entry name" value="PAS"/>
    <property type="match status" value="1"/>
</dbReference>
<keyword evidence="7" id="KW-0067">ATP-binding</keyword>
<dbReference type="InterPro" id="IPR000014">
    <property type="entry name" value="PAS"/>
</dbReference>
<keyword evidence="9" id="KW-0472">Membrane</keyword>
<keyword evidence="9" id="KW-0812">Transmembrane</keyword>
<dbReference type="InterPro" id="IPR036890">
    <property type="entry name" value="HATPase_C_sf"/>
</dbReference>
<gene>
    <name evidence="13" type="primary">sasA_2</name>
    <name evidence="13" type="ORF">SPTER_07440</name>
</gene>
<dbReference type="InterPro" id="IPR035965">
    <property type="entry name" value="PAS-like_dom_sf"/>
</dbReference>
<evidence type="ECO:0000256" key="1">
    <source>
        <dbReference type="ARBA" id="ARBA00000085"/>
    </source>
</evidence>
<dbReference type="RefSeq" id="WP_144349116.1">
    <property type="nucleotide sequence ID" value="NZ_CP036259.1"/>
</dbReference>
<keyword evidence="3" id="KW-0597">Phosphoprotein</keyword>
<evidence type="ECO:0000256" key="4">
    <source>
        <dbReference type="ARBA" id="ARBA00022679"/>
    </source>
</evidence>
<keyword evidence="9" id="KW-1133">Transmembrane helix</keyword>
<keyword evidence="6 13" id="KW-0418">Kinase</keyword>
<dbReference type="Pfam" id="PF08447">
    <property type="entry name" value="PAS_3"/>
    <property type="match status" value="1"/>
</dbReference>
<dbReference type="InterPro" id="IPR003594">
    <property type="entry name" value="HATPase_dom"/>
</dbReference>
<evidence type="ECO:0000256" key="5">
    <source>
        <dbReference type="ARBA" id="ARBA00022741"/>
    </source>
</evidence>
<evidence type="ECO:0000256" key="3">
    <source>
        <dbReference type="ARBA" id="ARBA00022553"/>
    </source>
</evidence>
<dbReference type="PROSITE" id="PS50109">
    <property type="entry name" value="HIS_KIN"/>
    <property type="match status" value="1"/>
</dbReference>
<dbReference type="InterPro" id="IPR036097">
    <property type="entry name" value="HisK_dim/P_sf"/>
</dbReference>
<dbReference type="InterPro" id="IPR005467">
    <property type="entry name" value="His_kinase_dom"/>
</dbReference>
<dbReference type="Gene3D" id="3.30.450.20">
    <property type="entry name" value="PAS domain"/>
    <property type="match status" value="1"/>
</dbReference>
<evidence type="ECO:0000259" key="12">
    <source>
        <dbReference type="PROSITE" id="PS50113"/>
    </source>
</evidence>
<dbReference type="GO" id="GO:0000155">
    <property type="term" value="F:phosphorelay sensor kinase activity"/>
    <property type="evidence" value="ECO:0007669"/>
    <property type="project" value="InterPro"/>
</dbReference>
<feature type="transmembrane region" description="Helical" evidence="9">
    <location>
        <begin position="143"/>
        <end position="168"/>
    </location>
</feature>
<name>A0A517DQ33_9FIRM</name>
<dbReference type="Gene3D" id="3.30.565.10">
    <property type="entry name" value="Histidine kinase-like ATPase, C-terminal domain"/>
    <property type="match status" value="1"/>
</dbReference>
<evidence type="ECO:0000256" key="2">
    <source>
        <dbReference type="ARBA" id="ARBA00012438"/>
    </source>
</evidence>
<feature type="transmembrane region" description="Helical" evidence="9">
    <location>
        <begin position="117"/>
        <end position="136"/>
    </location>
</feature>
<evidence type="ECO:0000259" key="10">
    <source>
        <dbReference type="PROSITE" id="PS50109"/>
    </source>
</evidence>
<feature type="domain" description="Histidine kinase" evidence="10">
    <location>
        <begin position="344"/>
        <end position="548"/>
    </location>
</feature>
<dbReference type="NCBIfam" id="TIGR00229">
    <property type="entry name" value="sensory_box"/>
    <property type="match status" value="1"/>
</dbReference>
<dbReference type="Pfam" id="PF00512">
    <property type="entry name" value="HisKA"/>
    <property type="match status" value="1"/>
</dbReference>
<evidence type="ECO:0000313" key="14">
    <source>
        <dbReference type="Proteomes" id="UP000320776"/>
    </source>
</evidence>
<keyword evidence="5" id="KW-0547">Nucleotide-binding</keyword>
<keyword evidence="14" id="KW-1185">Reference proteome</keyword>
<feature type="transmembrane region" description="Helical" evidence="9">
    <location>
        <begin position="6"/>
        <end position="26"/>
    </location>
</feature>
<dbReference type="SMART" id="SM00387">
    <property type="entry name" value="HATPase_c"/>
    <property type="match status" value="1"/>
</dbReference>
<dbReference type="SMART" id="SM00086">
    <property type="entry name" value="PAC"/>
    <property type="match status" value="1"/>
</dbReference>
<dbReference type="EMBL" id="CP036259">
    <property type="protein sequence ID" value="QDR79469.1"/>
    <property type="molecule type" value="Genomic_DNA"/>
</dbReference>
<dbReference type="InterPro" id="IPR000700">
    <property type="entry name" value="PAS-assoc_C"/>
</dbReference>
<dbReference type="SUPFAM" id="SSF55874">
    <property type="entry name" value="ATPase domain of HSP90 chaperone/DNA topoisomerase II/histidine kinase"/>
    <property type="match status" value="1"/>
</dbReference>
<dbReference type="PROSITE" id="PS50113">
    <property type="entry name" value="PAC"/>
    <property type="match status" value="1"/>
</dbReference>
<reference evidence="13 14" key="1">
    <citation type="submission" date="2019-02" db="EMBL/GenBank/DDBJ databases">
        <title>Closed genome of Sporomusa termitida DSM 4440.</title>
        <authorList>
            <person name="Poehlein A."/>
            <person name="Daniel R."/>
        </authorList>
    </citation>
    <scope>NUCLEOTIDE SEQUENCE [LARGE SCALE GENOMIC DNA]</scope>
    <source>
        <strain evidence="13 14">DSM 4440</strain>
    </source>
</reference>
<dbReference type="OrthoDB" id="1672409at2"/>
<dbReference type="Proteomes" id="UP000320776">
    <property type="component" value="Chromosome"/>
</dbReference>
<organism evidence="13 14">
    <name type="scientific">Sporomusa termitida</name>
    <dbReference type="NCBI Taxonomy" id="2377"/>
    <lineage>
        <taxon>Bacteria</taxon>
        <taxon>Bacillati</taxon>
        <taxon>Bacillota</taxon>
        <taxon>Negativicutes</taxon>
        <taxon>Selenomonadales</taxon>
        <taxon>Sporomusaceae</taxon>
        <taxon>Sporomusa</taxon>
    </lineage>
</organism>
<evidence type="ECO:0000256" key="9">
    <source>
        <dbReference type="SAM" id="Phobius"/>
    </source>
</evidence>
<dbReference type="KEGG" id="sted:SPTER_07440"/>
<dbReference type="InterPro" id="IPR004358">
    <property type="entry name" value="Sig_transdc_His_kin-like_C"/>
</dbReference>
<evidence type="ECO:0000313" key="13">
    <source>
        <dbReference type="EMBL" id="QDR79469.1"/>
    </source>
</evidence>
<evidence type="ECO:0000256" key="6">
    <source>
        <dbReference type="ARBA" id="ARBA00022777"/>
    </source>
</evidence>